<keyword evidence="4 7" id="KW-0694">RNA-binding</keyword>
<evidence type="ECO:0000256" key="2">
    <source>
        <dbReference type="ARBA" id="ARBA00010349"/>
    </source>
</evidence>
<comment type="subcellular location">
    <subcellularLocation>
        <location evidence="1 7">Cytoplasm</location>
    </subcellularLocation>
</comment>
<gene>
    <name evidence="9" type="ORF">A1O9_11407</name>
</gene>
<dbReference type="STRING" id="1182545.A0A072NXF8"/>
<dbReference type="GO" id="GO:0030942">
    <property type="term" value="F:endoplasmic reticulum signal peptide binding"/>
    <property type="evidence" value="ECO:0007669"/>
    <property type="project" value="UniProtKB-UniRule"/>
</dbReference>
<feature type="compositionally biased region" description="Basic residues" evidence="8">
    <location>
        <begin position="128"/>
        <end position="145"/>
    </location>
</feature>
<reference evidence="9 10" key="1">
    <citation type="submission" date="2013-03" db="EMBL/GenBank/DDBJ databases">
        <title>The Genome Sequence of Exophiala aquamarina CBS 119918.</title>
        <authorList>
            <consortium name="The Broad Institute Genomics Platform"/>
            <person name="Cuomo C."/>
            <person name="de Hoog S."/>
            <person name="Gorbushina A."/>
            <person name="Walker B."/>
            <person name="Young S.K."/>
            <person name="Zeng Q."/>
            <person name="Gargeya S."/>
            <person name="Fitzgerald M."/>
            <person name="Haas B."/>
            <person name="Abouelleil A."/>
            <person name="Allen A.W."/>
            <person name="Alvarado L."/>
            <person name="Arachchi H.M."/>
            <person name="Berlin A.M."/>
            <person name="Chapman S.B."/>
            <person name="Gainer-Dewar J."/>
            <person name="Goldberg J."/>
            <person name="Griggs A."/>
            <person name="Gujja S."/>
            <person name="Hansen M."/>
            <person name="Howarth C."/>
            <person name="Imamovic A."/>
            <person name="Ireland A."/>
            <person name="Larimer J."/>
            <person name="McCowan C."/>
            <person name="Murphy C."/>
            <person name="Pearson M."/>
            <person name="Poon T.W."/>
            <person name="Priest M."/>
            <person name="Roberts A."/>
            <person name="Saif S."/>
            <person name="Shea T."/>
            <person name="Sisk P."/>
            <person name="Sykes S."/>
            <person name="Wortman J."/>
            <person name="Nusbaum C."/>
            <person name="Birren B."/>
        </authorList>
    </citation>
    <scope>NUCLEOTIDE SEQUENCE [LARGE SCALE GENOMIC DNA]</scope>
    <source>
        <strain evidence="9 10">CBS 119918</strain>
    </source>
</reference>
<dbReference type="GO" id="GO:0008312">
    <property type="term" value="F:7S RNA binding"/>
    <property type="evidence" value="ECO:0007669"/>
    <property type="project" value="UniProtKB-UniRule"/>
</dbReference>
<evidence type="ECO:0000256" key="8">
    <source>
        <dbReference type="SAM" id="MobiDB-lite"/>
    </source>
</evidence>
<comment type="function">
    <text evidence="7">Component of the signal recognition particle (SRP) complex, a ribonucleoprotein complex that mediates the cotranslational targeting of secretory and membrane proteins to the endoplasmic reticulum (ER).</text>
</comment>
<evidence type="ECO:0000256" key="4">
    <source>
        <dbReference type="ARBA" id="ARBA00022884"/>
    </source>
</evidence>
<dbReference type="SUPFAM" id="SSF54762">
    <property type="entry name" value="Signal recognition particle alu RNA binding heterodimer, SRP9/14"/>
    <property type="match status" value="1"/>
</dbReference>
<dbReference type="InterPro" id="IPR003210">
    <property type="entry name" value="Signal_recog_particle_SRP14"/>
</dbReference>
<dbReference type="EMBL" id="AMGV01000017">
    <property type="protein sequence ID" value="KEF52564.1"/>
    <property type="molecule type" value="Genomic_DNA"/>
</dbReference>
<name>A0A072NXF8_9EURO</name>
<protein>
    <recommendedName>
        <fullName evidence="7">Signal recognition particle subunit SRP14</fullName>
    </recommendedName>
    <alternativeName>
        <fullName evidence="7">Signal recognition particle 14 kDa protein</fullName>
    </alternativeName>
</protein>
<dbReference type="Pfam" id="PF02290">
    <property type="entry name" value="SRP14"/>
    <property type="match status" value="1"/>
</dbReference>
<keyword evidence="3 7" id="KW-0963">Cytoplasm</keyword>
<keyword evidence="6 7" id="KW-0687">Ribonucleoprotein</keyword>
<keyword evidence="5 7" id="KW-0733">Signal recognition particle</keyword>
<evidence type="ECO:0000256" key="5">
    <source>
        <dbReference type="ARBA" id="ARBA00023135"/>
    </source>
</evidence>
<dbReference type="GO" id="GO:0005786">
    <property type="term" value="C:signal recognition particle, endoplasmic reticulum targeting"/>
    <property type="evidence" value="ECO:0007669"/>
    <property type="project" value="UniProtKB-UniRule"/>
</dbReference>
<dbReference type="InterPro" id="IPR009018">
    <property type="entry name" value="Signal_recog_particle_SRP9/14"/>
</dbReference>
<dbReference type="OrthoDB" id="19209at2759"/>
<evidence type="ECO:0000256" key="1">
    <source>
        <dbReference type="ARBA" id="ARBA00004496"/>
    </source>
</evidence>
<evidence type="ECO:0000313" key="9">
    <source>
        <dbReference type="EMBL" id="KEF52564.1"/>
    </source>
</evidence>
<dbReference type="PANTHER" id="PTHR12013">
    <property type="entry name" value="SIGNAL RECOGNITION PARTICLE 14 KD PROTEIN"/>
    <property type="match status" value="1"/>
</dbReference>
<comment type="subunit">
    <text evidence="7">Component of a fungal signal recognition particle (SRP) complex that consists of a 7SL RNA molecule (scR1) and at least six protein subunits: SRP72, SRP68, SRP54, SEC65, SRP21 and SRP14.</text>
</comment>
<comment type="caution">
    <text evidence="9">The sequence shown here is derived from an EMBL/GenBank/DDBJ whole genome shotgun (WGS) entry which is preliminary data.</text>
</comment>
<evidence type="ECO:0000313" key="10">
    <source>
        <dbReference type="Proteomes" id="UP000027920"/>
    </source>
</evidence>
<sequence>MSQQQRVSNDEFFTRLTTLLADTHSTAHGSIYLTQKPAADPRIVDAATSNEIDAAIDGQILIRATNGLSKEHRGRVSKSSLKSKAAQGGNSKGRPKVKLATTVNVADLDAFYARYAEVCKKGMEGLRKRDKKKAKVKAKAKKKGKGAAGAAKTAS</sequence>
<feature type="region of interest" description="Disordered" evidence="8">
    <location>
        <begin position="123"/>
        <end position="155"/>
    </location>
</feature>
<dbReference type="RefSeq" id="XP_013255154.1">
    <property type="nucleotide sequence ID" value="XM_013399700.1"/>
</dbReference>
<comment type="similarity">
    <text evidence="2 7">Belongs to the SRP14 family.</text>
</comment>
<dbReference type="AlphaFoldDB" id="A0A072NXF8"/>
<dbReference type="GO" id="GO:0006614">
    <property type="term" value="P:SRP-dependent cotranslational protein targeting to membrane"/>
    <property type="evidence" value="ECO:0007669"/>
    <property type="project" value="UniProtKB-UniRule"/>
</dbReference>
<evidence type="ECO:0000256" key="3">
    <source>
        <dbReference type="ARBA" id="ARBA00022490"/>
    </source>
</evidence>
<evidence type="ECO:0000256" key="6">
    <source>
        <dbReference type="ARBA" id="ARBA00023274"/>
    </source>
</evidence>
<accession>A0A072NXF8</accession>
<dbReference type="Proteomes" id="UP000027920">
    <property type="component" value="Unassembled WGS sequence"/>
</dbReference>
<dbReference type="GeneID" id="25286305"/>
<keyword evidence="10" id="KW-1185">Reference proteome</keyword>
<feature type="region of interest" description="Disordered" evidence="8">
    <location>
        <begin position="67"/>
        <end position="95"/>
    </location>
</feature>
<organism evidence="9 10">
    <name type="scientific">Exophiala aquamarina CBS 119918</name>
    <dbReference type="NCBI Taxonomy" id="1182545"/>
    <lineage>
        <taxon>Eukaryota</taxon>
        <taxon>Fungi</taxon>
        <taxon>Dikarya</taxon>
        <taxon>Ascomycota</taxon>
        <taxon>Pezizomycotina</taxon>
        <taxon>Eurotiomycetes</taxon>
        <taxon>Chaetothyriomycetidae</taxon>
        <taxon>Chaetothyriales</taxon>
        <taxon>Herpotrichiellaceae</taxon>
        <taxon>Exophiala</taxon>
    </lineage>
</organism>
<evidence type="ECO:0000256" key="7">
    <source>
        <dbReference type="RuleBase" id="RU368100"/>
    </source>
</evidence>
<proteinExistence type="inferred from homology"/>
<dbReference type="Gene3D" id="3.30.720.10">
    <property type="entry name" value="Signal recognition particle alu RNA binding heterodimer, srp9/1"/>
    <property type="match status" value="1"/>
</dbReference>
<dbReference type="HOGENOM" id="CLU_094309_1_0_1"/>
<dbReference type="VEuPathDB" id="FungiDB:A1O9_11407"/>